<comment type="caution">
    <text evidence="1">The sequence shown here is derived from an EMBL/GenBank/DDBJ whole genome shotgun (WGS) entry which is preliminary data.</text>
</comment>
<dbReference type="RefSeq" id="WP_160756399.1">
    <property type="nucleotide sequence ID" value="NZ_WTYL01000002.1"/>
</dbReference>
<gene>
    <name evidence="1" type="ORF">GRI65_10345</name>
</gene>
<sequence length="119" mass="13608">MDKHLRKLMHERQNARAKLTDAHRAIIGFVAEQLSDQIDQRADGLRKAYIIGHLAETLAGSPDYDPKNVSVDQFVQFVLSKKGHSARGNGLDYRTKEEERAYGNAREAWSYVLKEARLR</sequence>
<name>A0A845B2N8_9SPHN</name>
<dbReference type="AlphaFoldDB" id="A0A845B2N8"/>
<dbReference type="EMBL" id="WTYL01000002">
    <property type="protein sequence ID" value="MXP44855.1"/>
    <property type="molecule type" value="Genomic_DNA"/>
</dbReference>
<keyword evidence="2" id="KW-1185">Reference proteome</keyword>
<dbReference type="Proteomes" id="UP000431922">
    <property type="component" value="Unassembled WGS sequence"/>
</dbReference>
<protein>
    <submittedName>
        <fullName evidence="1">Uncharacterized protein</fullName>
    </submittedName>
</protein>
<evidence type="ECO:0000313" key="2">
    <source>
        <dbReference type="Proteomes" id="UP000431922"/>
    </source>
</evidence>
<proteinExistence type="predicted"/>
<evidence type="ECO:0000313" key="1">
    <source>
        <dbReference type="EMBL" id="MXP44855.1"/>
    </source>
</evidence>
<organism evidence="1 2">
    <name type="scientific">Allopontixanthobacter sediminis</name>
    <dbReference type="NCBI Taxonomy" id="1689985"/>
    <lineage>
        <taxon>Bacteria</taxon>
        <taxon>Pseudomonadati</taxon>
        <taxon>Pseudomonadota</taxon>
        <taxon>Alphaproteobacteria</taxon>
        <taxon>Sphingomonadales</taxon>
        <taxon>Erythrobacteraceae</taxon>
        <taxon>Allopontixanthobacter</taxon>
    </lineage>
</organism>
<accession>A0A845B2N8</accession>
<reference evidence="1 2" key="1">
    <citation type="submission" date="2019-12" db="EMBL/GenBank/DDBJ databases">
        <title>Genomic-based taxomic classification of the family Erythrobacteraceae.</title>
        <authorList>
            <person name="Xu L."/>
        </authorList>
    </citation>
    <scope>NUCLEOTIDE SEQUENCE [LARGE SCALE GENOMIC DNA]</scope>
    <source>
        <strain evidence="1 2">KCTC 42453</strain>
    </source>
</reference>